<dbReference type="SUPFAM" id="SSF52540">
    <property type="entry name" value="P-loop containing nucleoside triphosphate hydrolases"/>
    <property type="match status" value="1"/>
</dbReference>
<dbReference type="InterPro" id="IPR050678">
    <property type="entry name" value="DNA_Partitioning_ATPase"/>
</dbReference>
<organism evidence="2 3">
    <name type="scientific">Lyngbya confervoides BDU141951</name>
    <dbReference type="NCBI Taxonomy" id="1574623"/>
    <lineage>
        <taxon>Bacteria</taxon>
        <taxon>Bacillati</taxon>
        <taxon>Cyanobacteriota</taxon>
        <taxon>Cyanophyceae</taxon>
        <taxon>Oscillatoriophycideae</taxon>
        <taxon>Oscillatoriales</taxon>
        <taxon>Microcoleaceae</taxon>
        <taxon>Lyngbya</taxon>
    </lineage>
</organism>
<name>A0ABD4T3W6_9CYAN</name>
<comment type="caution">
    <text evidence="2">The sequence shown here is derived from an EMBL/GenBank/DDBJ whole genome shotgun (WGS) entry which is preliminary data.</text>
</comment>
<dbReference type="EMBL" id="JTHE03000057">
    <property type="protein sequence ID" value="MCM1983168.1"/>
    <property type="molecule type" value="Genomic_DNA"/>
</dbReference>
<dbReference type="PANTHER" id="PTHR13696">
    <property type="entry name" value="P-LOOP CONTAINING NUCLEOSIDE TRIPHOSPHATE HYDROLASE"/>
    <property type="match status" value="1"/>
</dbReference>
<sequence>MSNAGGSGKTTLAVNVGYELFSAGFSVCLFGLDPNASLKTFVGLGGENPEPDQKIDCILEDDFNGAWPLYDCWDKEGIQALLGDESLSELIERLSTADRKTEILRDRLEDYPLPHDYLIFDCPGTIDLAHKMALTAADFVIIPIQPDSKDMMSAATLLGWVMEKSDKLRLRPAPRILGVVPNRVQDRALHRDNLGLTNKPAGDGFPTLPALLGQIGVHCFDYIKDSAEISNAAAAGMPLRAYRPGHKANQNFKEIAQALIDVR</sequence>
<geneLocation type="plasmid" evidence="2">
    <name>unnamed17</name>
</geneLocation>
<accession>A0ABD4T3W6</accession>
<dbReference type="Gene3D" id="3.40.50.300">
    <property type="entry name" value="P-loop containing nucleotide triphosphate hydrolases"/>
    <property type="match status" value="1"/>
</dbReference>
<protein>
    <submittedName>
        <fullName evidence="2">ParA family protein</fullName>
    </submittedName>
</protein>
<reference evidence="2 3" key="1">
    <citation type="journal article" date="2015" name="Genome Announc.">
        <title>Draft Genome Sequence of Filamentous Marine Cyanobacterium Lyngbya confervoides Strain BDU141951.</title>
        <authorList>
            <person name="Chandrababunaidu M.M."/>
            <person name="Sen D."/>
            <person name="Tripathy S."/>
        </authorList>
    </citation>
    <scope>NUCLEOTIDE SEQUENCE [LARGE SCALE GENOMIC DNA]</scope>
    <source>
        <strain evidence="2 3">BDU141951</strain>
    </source>
</reference>
<dbReference type="CDD" id="cd02042">
    <property type="entry name" value="ParAB_family"/>
    <property type="match status" value="1"/>
</dbReference>
<dbReference type="InterPro" id="IPR027417">
    <property type="entry name" value="P-loop_NTPase"/>
</dbReference>
<dbReference type="InterPro" id="IPR025669">
    <property type="entry name" value="AAA_dom"/>
</dbReference>
<dbReference type="RefSeq" id="WP_166282041.1">
    <property type="nucleotide sequence ID" value="NZ_JTHE03000057.1"/>
</dbReference>
<dbReference type="AlphaFoldDB" id="A0ABD4T3W6"/>
<feature type="domain" description="AAA" evidence="1">
    <location>
        <begin position="3"/>
        <end position="161"/>
    </location>
</feature>
<dbReference type="PANTHER" id="PTHR13696:SF99">
    <property type="entry name" value="COBYRINIC ACID AC-DIAMIDE SYNTHASE"/>
    <property type="match status" value="1"/>
</dbReference>
<dbReference type="Proteomes" id="UP000031561">
    <property type="component" value="Unassembled WGS sequence"/>
</dbReference>
<gene>
    <name evidence="2" type="ORF">QQ91_0010075</name>
</gene>
<keyword evidence="3" id="KW-1185">Reference proteome</keyword>
<evidence type="ECO:0000313" key="2">
    <source>
        <dbReference type="EMBL" id="MCM1983168.1"/>
    </source>
</evidence>
<evidence type="ECO:0000313" key="3">
    <source>
        <dbReference type="Proteomes" id="UP000031561"/>
    </source>
</evidence>
<dbReference type="Pfam" id="PF13614">
    <property type="entry name" value="AAA_31"/>
    <property type="match status" value="1"/>
</dbReference>
<keyword evidence="2" id="KW-0614">Plasmid</keyword>
<proteinExistence type="predicted"/>
<evidence type="ECO:0000259" key="1">
    <source>
        <dbReference type="Pfam" id="PF13614"/>
    </source>
</evidence>